<dbReference type="InterPro" id="IPR003660">
    <property type="entry name" value="HAMP_dom"/>
</dbReference>
<evidence type="ECO:0000313" key="12">
    <source>
        <dbReference type="EMBL" id="GFR39107.1"/>
    </source>
</evidence>
<name>A0A916QE74_9BACL</name>
<sequence length="698" mass="77244">MNMKWEKVKGPNNQSPSAMSLSRSKANKGNSEMMLSVGFKLFVLIFASIILSVSVTGIVTLRVAKHIIEENAAQAAYETIQQTNEKLDTVLGVYEQMMLQMITNTNLHNWLFTANDQNRQTFDQLSARKEVQEYINQITFSNSLIANIMIIPKNPEHLTFSTLSSTSVSIDYEAPWFQEASSSQDNLWLHTRIGGYSNAQQRPQLGLARLMKTSLNQEFVVLFEINQEMLNQQVRGIQLSPSSQVYITNTQNLLLQAEDESLILAEAELAIPEGNRGIMRNEDGEEFIVVAHFSDKAKWFVVGIAPVAELTEDTKIVEQVIYVIIGVASLVAVALSLLVARTMGSPLRRLQRLMVEGAKGNLNVRTSFKNRDEIGQVGRSFNEMMEQITELVRQTNHSAAEVLMTAQELSHSAKDTAHSAREISEATEQIAHGAATLASEAERGNELVIDLSKQLQQVVEANRTMGQVAADVHKVSEQGTGYMVQLNDKTRVTEEITRRMVEKVDQLQESTASIRNLLDMLTQITQQTNILALNASIEASRSGAAGRGFMVIAGEIRKLADQSRQSIDIVAEMTEHIQGGIAETVSVMSEAYPLFQEQISAVRDADMIFNQVRERMTGLVQQADKVTEAIEQLEKAQRVLSDTMASVSAVSEESSAISEEVASSSAAQLNTSDALVNLVGKLERLSNELTDSLKKFKI</sequence>
<dbReference type="Gene3D" id="1.10.287.950">
    <property type="entry name" value="Methyl-accepting chemotaxis protein"/>
    <property type="match status" value="1"/>
</dbReference>
<feature type="compositionally biased region" description="Polar residues" evidence="8">
    <location>
        <begin position="11"/>
        <end position="24"/>
    </location>
</feature>
<comment type="caution">
    <text evidence="12">The sequence shown here is derived from an EMBL/GenBank/DDBJ whole genome shotgun (WGS) entry which is preliminary data.</text>
</comment>
<evidence type="ECO:0000256" key="6">
    <source>
        <dbReference type="PROSITE-ProRule" id="PRU00284"/>
    </source>
</evidence>
<evidence type="ECO:0000256" key="1">
    <source>
        <dbReference type="ARBA" id="ARBA00004236"/>
    </source>
</evidence>
<dbReference type="GO" id="GO:0007165">
    <property type="term" value="P:signal transduction"/>
    <property type="evidence" value="ECO:0007669"/>
    <property type="project" value="UniProtKB-KW"/>
</dbReference>
<comment type="subcellular location">
    <subcellularLocation>
        <location evidence="1">Cell membrane</location>
    </subcellularLocation>
</comment>
<reference evidence="12" key="2">
    <citation type="journal article" date="2021" name="Data Brief">
        <title>Draft genome sequence data of the facultative, thermophilic, xylanolytic bacterium Paenibacillus sp. strain DA-C8.</title>
        <authorList>
            <person name="Chhe C."/>
            <person name="Uke A."/>
            <person name="Baramee S."/>
            <person name="Ungkulpasvich U."/>
            <person name="Tachaapaikoon C."/>
            <person name="Pason P."/>
            <person name="Waeonukul R."/>
            <person name="Ratanakhanokchai K."/>
            <person name="Kosugi A."/>
        </authorList>
    </citation>
    <scope>NUCLEOTIDE SEQUENCE</scope>
    <source>
        <strain evidence="12">DA-C8</strain>
    </source>
</reference>
<accession>A0A916QE74</accession>
<evidence type="ECO:0000256" key="4">
    <source>
        <dbReference type="ARBA" id="ARBA00023224"/>
    </source>
</evidence>
<reference evidence="12" key="1">
    <citation type="submission" date="2020-08" db="EMBL/GenBank/DDBJ databases">
        <authorList>
            <person name="Uke A."/>
            <person name="Chhe C."/>
            <person name="Baramee S."/>
            <person name="Kosugi A."/>
        </authorList>
    </citation>
    <scope>NUCLEOTIDE SEQUENCE</scope>
    <source>
        <strain evidence="12">DA-C8</strain>
    </source>
</reference>
<dbReference type="Proteomes" id="UP000654993">
    <property type="component" value="Unassembled WGS sequence"/>
</dbReference>
<evidence type="ECO:0000313" key="13">
    <source>
        <dbReference type="Proteomes" id="UP000654993"/>
    </source>
</evidence>
<feature type="domain" description="Methyl-accepting transducer" evidence="10">
    <location>
        <begin position="412"/>
        <end position="669"/>
    </location>
</feature>
<comment type="similarity">
    <text evidence="5">Belongs to the methyl-accepting chemotaxis (MCP) protein family.</text>
</comment>
<dbReference type="Pfam" id="PF00015">
    <property type="entry name" value="MCPsignal"/>
    <property type="match status" value="1"/>
</dbReference>
<keyword evidence="4 6" id="KW-0807">Transducer</keyword>
<gene>
    <name evidence="12" type="ORF">PRECH8_24030</name>
</gene>
<feature type="region of interest" description="Disordered" evidence="8">
    <location>
        <begin position="1"/>
        <end position="24"/>
    </location>
</feature>
<protein>
    <submittedName>
        <fullName evidence="12">Chemotaxis protein</fullName>
    </submittedName>
</protein>
<dbReference type="EMBL" id="BMAQ01000033">
    <property type="protein sequence ID" value="GFR39107.1"/>
    <property type="molecule type" value="Genomic_DNA"/>
</dbReference>
<feature type="transmembrane region" description="Helical" evidence="9">
    <location>
        <begin position="320"/>
        <end position="340"/>
    </location>
</feature>
<keyword evidence="9" id="KW-1133">Transmembrane helix</keyword>
<dbReference type="CDD" id="cd06225">
    <property type="entry name" value="HAMP"/>
    <property type="match status" value="1"/>
</dbReference>
<dbReference type="GO" id="GO:0005886">
    <property type="term" value="C:plasma membrane"/>
    <property type="evidence" value="ECO:0007669"/>
    <property type="project" value="UniProtKB-SubCell"/>
</dbReference>
<keyword evidence="7" id="KW-0175">Coiled coil</keyword>
<dbReference type="SMART" id="SM00304">
    <property type="entry name" value="HAMP"/>
    <property type="match status" value="1"/>
</dbReference>
<keyword evidence="9" id="KW-0812">Transmembrane</keyword>
<proteinExistence type="inferred from homology"/>
<organism evidence="12 13">
    <name type="scientific">Insulibacter thermoxylanivorax</name>
    <dbReference type="NCBI Taxonomy" id="2749268"/>
    <lineage>
        <taxon>Bacteria</taxon>
        <taxon>Bacillati</taxon>
        <taxon>Bacillota</taxon>
        <taxon>Bacilli</taxon>
        <taxon>Bacillales</taxon>
        <taxon>Paenibacillaceae</taxon>
        <taxon>Insulibacter</taxon>
    </lineage>
</organism>
<keyword evidence="2" id="KW-1003">Cell membrane</keyword>
<dbReference type="PROSITE" id="PS50111">
    <property type="entry name" value="CHEMOTAXIS_TRANSDUC_2"/>
    <property type="match status" value="1"/>
</dbReference>
<dbReference type="PANTHER" id="PTHR32089">
    <property type="entry name" value="METHYL-ACCEPTING CHEMOTAXIS PROTEIN MCPB"/>
    <property type="match status" value="1"/>
</dbReference>
<evidence type="ECO:0000259" key="10">
    <source>
        <dbReference type="PROSITE" id="PS50111"/>
    </source>
</evidence>
<dbReference type="Gene3D" id="6.10.340.10">
    <property type="match status" value="1"/>
</dbReference>
<dbReference type="AlphaFoldDB" id="A0A916QE74"/>
<evidence type="ECO:0000256" key="7">
    <source>
        <dbReference type="SAM" id="Coils"/>
    </source>
</evidence>
<dbReference type="PANTHER" id="PTHR32089:SF112">
    <property type="entry name" value="LYSOZYME-LIKE PROTEIN-RELATED"/>
    <property type="match status" value="1"/>
</dbReference>
<feature type="coiled-coil region" evidence="7">
    <location>
        <begin position="616"/>
        <end position="643"/>
    </location>
</feature>
<keyword evidence="3 9" id="KW-0472">Membrane</keyword>
<evidence type="ECO:0000259" key="11">
    <source>
        <dbReference type="PROSITE" id="PS50885"/>
    </source>
</evidence>
<dbReference type="PROSITE" id="PS50885">
    <property type="entry name" value="HAMP"/>
    <property type="match status" value="1"/>
</dbReference>
<dbReference type="Pfam" id="PF00672">
    <property type="entry name" value="HAMP"/>
    <property type="match status" value="1"/>
</dbReference>
<evidence type="ECO:0000256" key="3">
    <source>
        <dbReference type="ARBA" id="ARBA00023136"/>
    </source>
</evidence>
<evidence type="ECO:0000256" key="8">
    <source>
        <dbReference type="SAM" id="MobiDB-lite"/>
    </source>
</evidence>
<dbReference type="SUPFAM" id="SSF58104">
    <property type="entry name" value="Methyl-accepting chemotaxis protein (MCP) signaling domain"/>
    <property type="match status" value="1"/>
</dbReference>
<dbReference type="InterPro" id="IPR004089">
    <property type="entry name" value="MCPsignal_dom"/>
</dbReference>
<evidence type="ECO:0000256" key="9">
    <source>
        <dbReference type="SAM" id="Phobius"/>
    </source>
</evidence>
<dbReference type="SMART" id="SM00283">
    <property type="entry name" value="MA"/>
    <property type="match status" value="1"/>
</dbReference>
<evidence type="ECO:0000256" key="5">
    <source>
        <dbReference type="ARBA" id="ARBA00029447"/>
    </source>
</evidence>
<feature type="domain" description="HAMP" evidence="11">
    <location>
        <begin position="341"/>
        <end position="393"/>
    </location>
</feature>
<keyword evidence="13" id="KW-1185">Reference proteome</keyword>
<evidence type="ECO:0000256" key="2">
    <source>
        <dbReference type="ARBA" id="ARBA00022475"/>
    </source>
</evidence>